<dbReference type="EMBL" id="BAAABU010000026">
    <property type="protein sequence ID" value="GAA0257468.1"/>
    <property type="molecule type" value="Genomic_DNA"/>
</dbReference>
<feature type="domain" description="CopC" evidence="8">
    <location>
        <begin position="24"/>
        <end position="118"/>
    </location>
</feature>
<dbReference type="InterPro" id="IPR014756">
    <property type="entry name" value="Ig_E-set"/>
</dbReference>
<dbReference type="InterPro" id="IPR007348">
    <property type="entry name" value="CopC_dom"/>
</dbReference>
<feature type="compositionally biased region" description="Low complexity" evidence="5">
    <location>
        <begin position="127"/>
        <end position="163"/>
    </location>
</feature>
<evidence type="ECO:0000256" key="4">
    <source>
        <dbReference type="ARBA" id="ARBA00023008"/>
    </source>
</evidence>
<evidence type="ECO:0000256" key="2">
    <source>
        <dbReference type="ARBA" id="ARBA00022723"/>
    </source>
</evidence>
<keyword evidence="6" id="KW-0812">Transmembrane</keyword>
<gene>
    <name evidence="9" type="ORF">GCM10010492_68030</name>
</gene>
<protein>
    <recommendedName>
        <fullName evidence="8">CopC domain-containing protein</fullName>
    </recommendedName>
</protein>
<accession>A0ABN0UPL4</accession>
<keyword evidence="3 7" id="KW-0732">Signal</keyword>
<proteinExistence type="predicted"/>
<evidence type="ECO:0000313" key="9">
    <source>
        <dbReference type="EMBL" id="GAA0257468.1"/>
    </source>
</evidence>
<sequence length="201" mass="19445">MKRLALSALVALGLLAAAPAAWAHTELIGSDPANGASLPQPPTRLTLTFSEPVPAESATVTVTAPDGTAWTVGEVSASGATLAVPVTPGASPAGQYVVSWQVESLDGDFVSGKTTFTLAGAPPAPPAVTTSAAPATSAPPAATSSSVTPTGTAGPVATTSSTAGAVPAEEGGFPVWGWVVGALVVVAAGVALALRLRGRSG</sequence>
<dbReference type="InterPro" id="IPR032694">
    <property type="entry name" value="CopC/D"/>
</dbReference>
<dbReference type="Gene3D" id="2.60.40.1220">
    <property type="match status" value="1"/>
</dbReference>
<organism evidence="9 10">
    <name type="scientific">Saccharothrix mutabilis subsp. mutabilis</name>
    <dbReference type="NCBI Taxonomy" id="66855"/>
    <lineage>
        <taxon>Bacteria</taxon>
        <taxon>Bacillati</taxon>
        <taxon>Actinomycetota</taxon>
        <taxon>Actinomycetes</taxon>
        <taxon>Pseudonocardiales</taxon>
        <taxon>Pseudonocardiaceae</taxon>
        <taxon>Saccharothrix</taxon>
    </lineage>
</organism>
<evidence type="ECO:0000256" key="3">
    <source>
        <dbReference type="ARBA" id="ARBA00022729"/>
    </source>
</evidence>
<keyword evidence="6" id="KW-1133">Transmembrane helix</keyword>
<evidence type="ECO:0000256" key="1">
    <source>
        <dbReference type="ARBA" id="ARBA00004196"/>
    </source>
</evidence>
<dbReference type="RefSeq" id="WP_343938755.1">
    <property type="nucleotide sequence ID" value="NZ_BAAABU010000026.1"/>
</dbReference>
<feature type="region of interest" description="Disordered" evidence="5">
    <location>
        <begin position="121"/>
        <end position="163"/>
    </location>
</feature>
<evidence type="ECO:0000313" key="10">
    <source>
        <dbReference type="Proteomes" id="UP001500416"/>
    </source>
</evidence>
<evidence type="ECO:0000256" key="7">
    <source>
        <dbReference type="SAM" id="SignalP"/>
    </source>
</evidence>
<feature type="signal peptide" evidence="7">
    <location>
        <begin position="1"/>
        <end position="23"/>
    </location>
</feature>
<evidence type="ECO:0000256" key="6">
    <source>
        <dbReference type="SAM" id="Phobius"/>
    </source>
</evidence>
<dbReference type="PANTHER" id="PTHR34820:SF4">
    <property type="entry name" value="INNER MEMBRANE PROTEIN YEBZ"/>
    <property type="match status" value="1"/>
</dbReference>
<name>A0ABN0UPL4_9PSEU</name>
<keyword evidence="6" id="KW-0472">Membrane</keyword>
<dbReference type="PANTHER" id="PTHR34820">
    <property type="entry name" value="INNER MEMBRANE PROTEIN YEBZ"/>
    <property type="match status" value="1"/>
</dbReference>
<keyword evidence="4" id="KW-0186">Copper</keyword>
<dbReference type="Pfam" id="PF04234">
    <property type="entry name" value="CopC"/>
    <property type="match status" value="1"/>
</dbReference>
<evidence type="ECO:0000259" key="8">
    <source>
        <dbReference type="Pfam" id="PF04234"/>
    </source>
</evidence>
<feature type="transmembrane region" description="Helical" evidence="6">
    <location>
        <begin position="175"/>
        <end position="194"/>
    </location>
</feature>
<feature type="chain" id="PRO_5046338981" description="CopC domain-containing protein" evidence="7">
    <location>
        <begin position="24"/>
        <end position="201"/>
    </location>
</feature>
<comment type="subcellular location">
    <subcellularLocation>
        <location evidence="1">Cell envelope</location>
    </subcellularLocation>
</comment>
<dbReference type="InterPro" id="IPR014755">
    <property type="entry name" value="Cu-Rt/internalin_Ig-like"/>
</dbReference>
<evidence type="ECO:0000256" key="5">
    <source>
        <dbReference type="SAM" id="MobiDB-lite"/>
    </source>
</evidence>
<dbReference type="SUPFAM" id="SSF81296">
    <property type="entry name" value="E set domains"/>
    <property type="match status" value="1"/>
</dbReference>
<dbReference type="Proteomes" id="UP001500416">
    <property type="component" value="Unassembled WGS sequence"/>
</dbReference>
<reference evidence="9 10" key="1">
    <citation type="journal article" date="2019" name="Int. J. Syst. Evol. Microbiol.">
        <title>The Global Catalogue of Microorganisms (GCM) 10K type strain sequencing project: providing services to taxonomists for standard genome sequencing and annotation.</title>
        <authorList>
            <consortium name="The Broad Institute Genomics Platform"/>
            <consortium name="The Broad Institute Genome Sequencing Center for Infectious Disease"/>
            <person name="Wu L."/>
            <person name="Ma J."/>
        </authorList>
    </citation>
    <scope>NUCLEOTIDE SEQUENCE [LARGE SCALE GENOMIC DNA]</scope>
    <source>
        <strain evidence="9 10">JCM 3380</strain>
    </source>
</reference>
<keyword evidence="10" id="KW-1185">Reference proteome</keyword>
<comment type="caution">
    <text evidence="9">The sequence shown here is derived from an EMBL/GenBank/DDBJ whole genome shotgun (WGS) entry which is preliminary data.</text>
</comment>
<keyword evidence="2" id="KW-0479">Metal-binding</keyword>